<feature type="domain" description="WDHD1/CFT4 second beta-propeller" evidence="6">
    <location>
        <begin position="68"/>
        <end position="114"/>
    </location>
</feature>
<keyword evidence="4" id="KW-0539">Nucleus</keyword>
<feature type="region of interest" description="Disordered" evidence="5">
    <location>
        <begin position="257"/>
        <end position="317"/>
    </location>
</feature>
<evidence type="ECO:0000259" key="6">
    <source>
        <dbReference type="Pfam" id="PF12341"/>
    </source>
</evidence>
<comment type="subcellular location">
    <subcellularLocation>
        <location evidence="1">Nucleus</location>
    </subcellularLocation>
</comment>
<dbReference type="InterPro" id="IPR055339">
    <property type="entry name" value="HMG-box_WDHD1"/>
</dbReference>
<dbReference type="InterPro" id="IPR048591">
    <property type="entry name" value="WDHD1/CFT4_hel"/>
</dbReference>
<feature type="domain" description="WDHD1/CFT4 helical bundle" evidence="7">
    <location>
        <begin position="124"/>
        <end position="211"/>
    </location>
</feature>
<evidence type="ECO:0000259" key="7">
    <source>
        <dbReference type="Pfam" id="PF20946"/>
    </source>
</evidence>
<accession>A0A224Z3Q5</accession>
<dbReference type="Gene3D" id="1.10.30.10">
    <property type="entry name" value="High mobility group box domain"/>
    <property type="match status" value="1"/>
</dbReference>
<dbReference type="GO" id="GO:0006261">
    <property type="term" value="P:DNA-templated DNA replication"/>
    <property type="evidence" value="ECO:0007669"/>
    <property type="project" value="InterPro"/>
</dbReference>
<dbReference type="Pfam" id="PF12341">
    <property type="entry name" value="Mcl1_mid"/>
    <property type="match status" value="1"/>
</dbReference>
<dbReference type="InterPro" id="IPR022100">
    <property type="entry name" value="WDHD1/CFT4_beta-prop_2nd"/>
</dbReference>
<dbReference type="InterPro" id="IPR036910">
    <property type="entry name" value="HMG_box_dom_sf"/>
</dbReference>
<dbReference type="AlphaFoldDB" id="A0A224Z3Q5"/>
<proteinExistence type="predicted"/>
<dbReference type="CDD" id="cd21993">
    <property type="entry name" value="HMG-box_WDHD1"/>
    <property type="match status" value="1"/>
</dbReference>
<name>A0A224Z3Q5_9ACAR</name>
<dbReference type="GO" id="GO:0003682">
    <property type="term" value="F:chromatin binding"/>
    <property type="evidence" value="ECO:0007669"/>
    <property type="project" value="TreeGrafter"/>
</dbReference>
<keyword evidence="2" id="KW-0853">WD repeat</keyword>
<keyword evidence="3" id="KW-0677">Repeat</keyword>
<feature type="region of interest" description="Disordered" evidence="5">
    <location>
        <begin position="376"/>
        <end position="405"/>
    </location>
</feature>
<reference evidence="8" key="1">
    <citation type="journal article" date="2017" name="Parasit. Vectors">
        <title>Sialotranscriptomics of Rhipicephalus zambeziensis reveals intricate expression profiles of secretory proteins and suggests tight temporal transcriptional regulation during blood-feeding.</title>
        <authorList>
            <person name="de Castro M.H."/>
            <person name="de Klerk D."/>
            <person name="Pienaar R."/>
            <person name="Rees D.J.G."/>
            <person name="Mans B.J."/>
        </authorList>
    </citation>
    <scope>NUCLEOTIDE SEQUENCE</scope>
    <source>
        <tissue evidence="8">Salivary glands</tissue>
    </source>
</reference>
<evidence type="ECO:0000256" key="1">
    <source>
        <dbReference type="ARBA" id="ARBA00004123"/>
    </source>
</evidence>
<dbReference type="GO" id="GO:0000278">
    <property type="term" value="P:mitotic cell cycle"/>
    <property type="evidence" value="ECO:0007669"/>
    <property type="project" value="TreeGrafter"/>
</dbReference>
<dbReference type="GO" id="GO:0043596">
    <property type="term" value="C:nuclear replication fork"/>
    <property type="evidence" value="ECO:0007669"/>
    <property type="project" value="TreeGrafter"/>
</dbReference>
<evidence type="ECO:0000256" key="4">
    <source>
        <dbReference type="ARBA" id="ARBA00023242"/>
    </source>
</evidence>
<organism evidence="8">
    <name type="scientific">Rhipicephalus zambeziensis</name>
    <dbReference type="NCBI Taxonomy" id="60191"/>
    <lineage>
        <taxon>Eukaryota</taxon>
        <taxon>Metazoa</taxon>
        <taxon>Ecdysozoa</taxon>
        <taxon>Arthropoda</taxon>
        <taxon>Chelicerata</taxon>
        <taxon>Arachnida</taxon>
        <taxon>Acari</taxon>
        <taxon>Parasitiformes</taxon>
        <taxon>Ixodida</taxon>
        <taxon>Ixodoidea</taxon>
        <taxon>Ixodidae</taxon>
        <taxon>Rhipicephalinae</taxon>
        <taxon>Rhipicephalus</taxon>
        <taxon>Rhipicephalus</taxon>
    </lineage>
</organism>
<dbReference type="GO" id="GO:0003677">
    <property type="term" value="F:DNA binding"/>
    <property type="evidence" value="ECO:0007669"/>
    <property type="project" value="UniProtKB-KW"/>
</dbReference>
<sequence>MWVLVTLGLPSLCPWPRGSGLPGQGTPMKAHLHMWTLMVSSPYWAPRMAGLLFATPGTMASSHLVLQVKNQSDHYFVLGVSETRQQVRALLCKGSRYPPTLPRPVMVMLDFSLPFLGTESEKGRLEEELWRAWCLEEALQRVGEEGRQLADVSNRRQLLLLKLFALAAKAEREVRALDVARLMDSERLIQGAVEYASKSRRLVLAQRVERLLLEQESPLQSAPVARQVCQAVPPMRKREPDPAEEVVLKPKPLHLSRKRTADVMSKDAVSLPSDEHRTAPELPVTRGNPFKVTKSQESPVEEGATNGVKSRGDAGAGRRQMTLQFGAARSEAAPAPTKSGVQLYVESVRATLLEEEPDLAEDQLVSRAVARFRSLSQEERAEWNGQAKRRSPSPTQAPKRPRPVS</sequence>
<evidence type="ECO:0000256" key="2">
    <source>
        <dbReference type="ARBA" id="ARBA00022574"/>
    </source>
</evidence>
<evidence type="ECO:0000313" key="8">
    <source>
        <dbReference type="EMBL" id="MAA24486.1"/>
    </source>
</evidence>
<dbReference type="Pfam" id="PF20946">
    <property type="entry name" value="Ctf4_C"/>
    <property type="match status" value="1"/>
</dbReference>
<dbReference type="EMBL" id="GFPF01013340">
    <property type="protein sequence ID" value="MAA24486.1"/>
    <property type="molecule type" value="Transcribed_RNA"/>
</dbReference>
<dbReference type="GO" id="GO:0006281">
    <property type="term" value="P:DNA repair"/>
    <property type="evidence" value="ECO:0007669"/>
    <property type="project" value="TreeGrafter"/>
</dbReference>
<evidence type="ECO:0000256" key="3">
    <source>
        <dbReference type="ARBA" id="ARBA00022737"/>
    </source>
</evidence>
<protein>
    <submittedName>
        <fullName evidence="8">WD repeat and HMG-box DNA-binding protein 1-like</fullName>
    </submittedName>
</protein>
<keyword evidence="8" id="KW-0238">DNA-binding</keyword>
<dbReference type="PANTHER" id="PTHR19932:SF10">
    <property type="entry name" value="WD REPEAT AND HMG-BOX DNA-BINDING PROTEIN 1"/>
    <property type="match status" value="1"/>
</dbReference>
<dbReference type="PANTHER" id="PTHR19932">
    <property type="entry name" value="WD REPEAT AND HMG-BOX DNA BINDING PROTEIN"/>
    <property type="match status" value="1"/>
</dbReference>
<evidence type="ECO:0000256" key="5">
    <source>
        <dbReference type="SAM" id="MobiDB-lite"/>
    </source>
</evidence>